<gene>
    <name evidence="3" type="ORF">EEDITHA_LOCUS5501</name>
</gene>
<name>A0AAU9TPD1_EUPED</name>
<evidence type="ECO:0000313" key="3">
    <source>
        <dbReference type="EMBL" id="CAH2089449.1"/>
    </source>
</evidence>
<evidence type="ECO:0000256" key="2">
    <source>
        <dbReference type="SAM" id="Phobius"/>
    </source>
</evidence>
<dbReference type="EMBL" id="CAKOGL010000008">
    <property type="protein sequence ID" value="CAH2089449.1"/>
    <property type="molecule type" value="Genomic_DNA"/>
</dbReference>
<evidence type="ECO:0000313" key="4">
    <source>
        <dbReference type="Proteomes" id="UP001153954"/>
    </source>
</evidence>
<dbReference type="Proteomes" id="UP001153954">
    <property type="component" value="Unassembled WGS sequence"/>
</dbReference>
<keyword evidence="4" id="KW-1185">Reference proteome</keyword>
<feature type="transmembrane region" description="Helical" evidence="2">
    <location>
        <begin position="227"/>
        <end position="249"/>
    </location>
</feature>
<feature type="region of interest" description="Disordered" evidence="1">
    <location>
        <begin position="1"/>
        <end position="63"/>
    </location>
</feature>
<comment type="caution">
    <text evidence="3">The sequence shown here is derived from an EMBL/GenBank/DDBJ whole genome shotgun (WGS) entry which is preliminary data.</text>
</comment>
<organism evidence="3 4">
    <name type="scientific">Euphydryas editha</name>
    <name type="common">Edith's checkerspot</name>
    <dbReference type="NCBI Taxonomy" id="104508"/>
    <lineage>
        <taxon>Eukaryota</taxon>
        <taxon>Metazoa</taxon>
        <taxon>Ecdysozoa</taxon>
        <taxon>Arthropoda</taxon>
        <taxon>Hexapoda</taxon>
        <taxon>Insecta</taxon>
        <taxon>Pterygota</taxon>
        <taxon>Neoptera</taxon>
        <taxon>Endopterygota</taxon>
        <taxon>Lepidoptera</taxon>
        <taxon>Glossata</taxon>
        <taxon>Ditrysia</taxon>
        <taxon>Papilionoidea</taxon>
        <taxon>Nymphalidae</taxon>
        <taxon>Nymphalinae</taxon>
        <taxon>Euphydryas</taxon>
    </lineage>
</organism>
<evidence type="ECO:0000256" key="1">
    <source>
        <dbReference type="SAM" id="MobiDB-lite"/>
    </source>
</evidence>
<accession>A0AAU9TPD1</accession>
<proteinExistence type="predicted"/>
<reference evidence="3" key="1">
    <citation type="submission" date="2022-03" db="EMBL/GenBank/DDBJ databases">
        <authorList>
            <person name="Tunstrom K."/>
        </authorList>
    </citation>
    <scope>NUCLEOTIDE SEQUENCE</scope>
</reference>
<keyword evidence="2" id="KW-0812">Transmembrane</keyword>
<sequence>MSSRRARIKAVASLPPRRKNTETADKNNQQKDLSDKITKSPRTPKVGTVNQEQNIDKSTTSTENVFASPLHRVQISNSPKQTFASPIIPSPKVNKSLGLQKPATPQRNIPTSIPQKINENSELQISETIISNVSHNSKPKTSNGDHYLDKSMNVTENISEEAMDGIVPLQPVNSLHKPIDLLKSEIISENAEVLFDPIVPLPSPTKVRPKLRPAPRLGPHRRNSIQVHYTVLTLISLACAFFDSVFLKLRIHVIFIIMNHVLEKSVEEKQNQFLTLPLNNAFD</sequence>
<dbReference type="AlphaFoldDB" id="A0AAU9TPD1"/>
<feature type="compositionally biased region" description="Polar residues" evidence="1">
    <location>
        <begin position="48"/>
        <end position="63"/>
    </location>
</feature>
<keyword evidence="2" id="KW-0472">Membrane</keyword>
<protein>
    <submittedName>
        <fullName evidence="3">Uncharacterized protein</fullName>
    </submittedName>
</protein>
<keyword evidence="2" id="KW-1133">Transmembrane helix</keyword>
<feature type="compositionally biased region" description="Basic and acidic residues" evidence="1">
    <location>
        <begin position="19"/>
        <end position="38"/>
    </location>
</feature>